<evidence type="ECO:0000313" key="7">
    <source>
        <dbReference type="Proteomes" id="UP000319384"/>
    </source>
</evidence>
<evidence type="ECO:0000313" key="6">
    <source>
        <dbReference type="EMBL" id="RZO26753.1"/>
    </source>
</evidence>
<dbReference type="GO" id="GO:0005524">
    <property type="term" value="F:ATP binding"/>
    <property type="evidence" value="ECO:0007669"/>
    <property type="project" value="UniProtKB-KW"/>
</dbReference>
<comment type="caution">
    <text evidence="6">The sequence shown here is derived from an EMBL/GenBank/DDBJ whole genome shotgun (WGS) entry which is preliminary data.</text>
</comment>
<proteinExistence type="predicted"/>
<protein>
    <submittedName>
        <fullName evidence="6">ATP-binding protein</fullName>
    </submittedName>
</protein>
<sequence length="227" mass="25406">MAIKKIIALGSAKGGVGKSSITASIAISLSKSYKVGVLDADIYGPNQNILFNIDKKPEQVDELIIPIIKNNIKILSIGNILPMDEAAIWRGPRLSGAIRKLIQSANWGDLDYLLIDMPPGTGDAYLTVFNELNVDYFILITNDNKLANADLYKTFYMLKKLNINILGYIKNNILNITNESEDNFFKTNNIDLLGTFSFDKKIYNFDIDYNSDISNKLSKEIDKKVNE</sequence>
<keyword evidence="5" id="KW-0411">Iron-sulfur</keyword>
<gene>
    <name evidence="6" type="ORF">EVA95_01540</name>
</gene>
<dbReference type="InterPro" id="IPR027417">
    <property type="entry name" value="P-loop_NTPase"/>
</dbReference>
<name>A0A520N006_9GAMM</name>
<dbReference type="InterPro" id="IPR044304">
    <property type="entry name" value="NUBPL-like"/>
</dbReference>
<keyword evidence="1" id="KW-0479">Metal-binding</keyword>
<dbReference type="GO" id="GO:0051539">
    <property type="term" value="F:4 iron, 4 sulfur cluster binding"/>
    <property type="evidence" value="ECO:0007669"/>
    <property type="project" value="TreeGrafter"/>
</dbReference>
<dbReference type="GO" id="GO:0016226">
    <property type="term" value="P:iron-sulfur cluster assembly"/>
    <property type="evidence" value="ECO:0007669"/>
    <property type="project" value="InterPro"/>
</dbReference>
<dbReference type="Gene3D" id="3.40.50.300">
    <property type="entry name" value="P-loop containing nucleotide triphosphate hydrolases"/>
    <property type="match status" value="1"/>
</dbReference>
<dbReference type="InterPro" id="IPR000808">
    <property type="entry name" value="Mrp-like_CS"/>
</dbReference>
<dbReference type="AlphaFoldDB" id="A0A520N006"/>
<dbReference type="SUPFAM" id="SSF52540">
    <property type="entry name" value="P-loop containing nucleoside triphosphate hydrolases"/>
    <property type="match status" value="1"/>
</dbReference>
<dbReference type="PANTHER" id="PTHR42961">
    <property type="entry name" value="IRON-SULFUR PROTEIN NUBPL"/>
    <property type="match status" value="1"/>
</dbReference>
<dbReference type="CDD" id="cd02037">
    <property type="entry name" value="Mrp_NBP35"/>
    <property type="match status" value="1"/>
</dbReference>
<dbReference type="InterPro" id="IPR019591">
    <property type="entry name" value="Mrp/NBP35_ATP-bd"/>
</dbReference>
<evidence type="ECO:0000256" key="1">
    <source>
        <dbReference type="ARBA" id="ARBA00022723"/>
    </source>
</evidence>
<dbReference type="PANTHER" id="PTHR42961:SF2">
    <property type="entry name" value="IRON-SULFUR PROTEIN NUBPL"/>
    <property type="match status" value="1"/>
</dbReference>
<evidence type="ECO:0000256" key="3">
    <source>
        <dbReference type="ARBA" id="ARBA00022840"/>
    </source>
</evidence>
<keyword evidence="2" id="KW-0547">Nucleotide-binding</keyword>
<organism evidence="6 7">
    <name type="scientific">SAR86 cluster bacterium</name>
    <dbReference type="NCBI Taxonomy" id="2030880"/>
    <lineage>
        <taxon>Bacteria</taxon>
        <taxon>Pseudomonadati</taxon>
        <taxon>Pseudomonadota</taxon>
        <taxon>Gammaproteobacteria</taxon>
        <taxon>SAR86 cluster</taxon>
    </lineage>
</organism>
<dbReference type="GO" id="GO:0140663">
    <property type="term" value="F:ATP-dependent FeS chaperone activity"/>
    <property type="evidence" value="ECO:0007669"/>
    <property type="project" value="InterPro"/>
</dbReference>
<accession>A0A520N006</accession>
<dbReference type="Proteomes" id="UP000319384">
    <property type="component" value="Unassembled WGS sequence"/>
</dbReference>
<keyword evidence="4" id="KW-0408">Iron</keyword>
<dbReference type="PROSITE" id="PS01215">
    <property type="entry name" value="MRP"/>
    <property type="match status" value="1"/>
</dbReference>
<evidence type="ECO:0000256" key="4">
    <source>
        <dbReference type="ARBA" id="ARBA00023004"/>
    </source>
</evidence>
<reference evidence="6 7" key="1">
    <citation type="submission" date="2019-02" db="EMBL/GenBank/DDBJ databases">
        <title>Prokaryotic population dynamics and viral predation in marine succession experiment using metagenomics: the confinement effect.</title>
        <authorList>
            <person name="Haro-Moreno J.M."/>
            <person name="Rodriguez-Valera F."/>
            <person name="Lopez-Perez M."/>
        </authorList>
    </citation>
    <scope>NUCLEOTIDE SEQUENCE [LARGE SCALE GENOMIC DNA]</scope>
    <source>
        <strain evidence="6">MED-G162</strain>
    </source>
</reference>
<dbReference type="Pfam" id="PF10609">
    <property type="entry name" value="ParA"/>
    <property type="match status" value="1"/>
</dbReference>
<dbReference type="EMBL" id="SHBH01000007">
    <property type="protein sequence ID" value="RZO26753.1"/>
    <property type="molecule type" value="Genomic_DNA"/>
</dbReference>
<evidence type="ECO:0000256" key="2">
    <source>
        <dbReference type="ARBA" id="ARBA00022741"/>
    </source>
</evidence>
<dbReference type="InterPro" id="IPR033756">
    <property type="entry name" value="YlxH/NBP35"/>
</dbReference>
<evidence type="ECO:0000256" key="5">
    <source>
        <dbReference type="ARBA" id="ARBA00023014"/>
    </source>
</evidence>
<keyword evidence="3 6" id="KW-0067">ATP-binding</keyword>
<dbReference type="GO" id="GO:0046872">
    <property type="term" value="F:metal ion binding"/>
    <property type="evidence" value="ECO:0007669"/>
    <property type="project" value="UniProtKB-KW"/>
</dbReference>